<feature type="active site" description="Proton acceptor" evidence="11">
    <location>
        <position position="272"/>
    </location>
</feature>
<protein>
    <recommendedName>
        <fullName evidence="14">Aminopeptidase</fullName>
        <ecNumber evidence="14">3.4.11.-</ecNumber>
    </recommendedName>
</protein>
<dbReference type="Gene3D" id="1.10.390.10">
    <property type="entry name" value="Neutral Protease Domain 2"/>
    <property type="match status" value="1"/>
</dbReference>
<dbReference type="InterPro" id="IPR045357">
    <property type="entry name" value="Aminopeptidase_N-like_N"/>
</dbReference>
<dbReference type="Gene3D" id="2.60.40.1730">
    <property type="entry name" value="tricorn interacting facor f3 domain"/>
    <property type="match status" value="1"/>
</dbReference>
<keyword evidence="4" id="KW-0963">Cytoplasm</keyword>
<dbReference type="STRING" id="263820.PTO1295"/>
<dbReference type="InterPro" id="IPR014782">
    <property type="entry name" value="Peptidase_M1_dom"/>
</dbReference>
<keyword evidence="5 14" id="KW-0645">Protease</keyword>
<dbReference type="GO" id="GO:0043171">
    <property type="term" value="P:peptide catabolic process"/>
    <property type="evidence" value="ECO:0007669"/>
    <property type="project" value="TreeGrafter"/>
</dbReference>
<keyword evidence="6 12" id="KW-0479">Metal-binding</keyword>
<dbReference type="Pfam" id="PF11838">
    <property type="entry name" value="ERAP1_C"/>
    <property type="match status" value="1"/>
</dbReference>
<dbReference type="SUPFAM" id="SSF55486">
    <property type="entry name" value="Metalloproteases ('zincins'), catalytic domain"/>
    <property type="match status" value="1"/>
</dbReference>
<dbReference type="GeneID" id="2844358"/>
<dbReference type="InterPro" id="IPR034016">
    <property type="entry name" value="M1_APN-typ"/>
</dbReference>
<evidence type="ECO:0000256" key="8">
    <source>
        <dbReference type="ARBA" id="ARBA00022833"/>
    </source>
</evidence>
<dbReference type="AlphaFoldDB" id="Q6KZH2"/>
<dbReference type="MEROPS" id="M01.021"/>
<dbReference type="GO" id="GO:0008270">
    <property type="term" value="F:zinc ion binding"/>
    <property type="evidence" value="ECO:0007669"/>
    <property type="project" value="UniProtKB-UniRule"/>
</dbReference>
<name>Q6KZH2_PICTO</name>
<dbReference type="Gene3D" id="2.60.40.1910">
    <property type="match status" value="1"/>
</dbReference>
<feature type="site" description="Transition state stabilizer" evidence="13">
    <location>
        <position position="357"/>
    </location>
</feature>
<dbReference type="PANTHER" id="PTHR11533">
    <property type="entry name" value="PROTEASE M1 ZINC METALLOPROTEASE"/>
    <property type="match status" value="1"/>
</dbReference>
<dbReference type="Proteomes" id="UP000000438">
    <property type="component" value="Chromosome"/>
</dbReference>
<dbReference type="InterPro" id="IPR042097">
    <property type="entry name" value="Aminopeptidase_N-like_N_sf"/>
</dbReference>
<dbReference type="GO" id="GO:0016020">
    <property type="term" value="C:membrane"/>
    <property type="evidence" value="ECO:0007669"/>
    <property type="project" value="TreeGrafter"/>
</dbReference>
<comment type="similarity">
    <text evidence="2 14">Belongs to the peptidase M1 family.</text>
</comment>
<evidence type="ECO:0000259" key="16">
    <source>
        <dbReference type="Pfam" id="PF11838"/>
    </source>
</evidence>
<dbReference type="InterPro" id="IPR050344">
    <property type="entry name" value="Peptidase_M1_aminopeptidases"/>
</dbReference>
<dbReference type="HOGENOM" id="CLU_003705_0_1_2"/>
<dbReference type="GO" id="GO:0005737">
    <property type="term" value="C:cytoplasm"/>
    <property type="evidence" value="ECO:0007669"/>
    <property type="project" value="UniProtKB-SubCell"/>
</dbReference>
<comment type="cofactor">
    <cofactor evidence="12 14">
        <name>Zn(2+)</name>
        <dbReference type="ChEBI" id="CHEBI:29105"/>
    </cofactor>
    <text evidence="12 14">Binds 1 zinc ion per subunit.</text>
</comment>
<sequence>MEINRYDIYLDIDFYGKRYTGEEDVTVNNLENSIHFDAIDIEINDVLFNGNKCNINNDDNGFTINNVSGSGKFHIKFSANVSRSLKGLYLAGSENEYILSTQFEESDARRAFPCVDHPAYKSVFHLKVSIDKELNAISNMPIRSESIEKNKKIIDFNDTPRMSSYLVYIGVGRFDERSDLYDGKRIYLTAMKGHLAHSDYPIEVAKKSLSYLENYTNIKYMLPKLHLISVPEFAAGAMENWGAITFREILLSIDSSSSNKSYKRTSEVITHELVHQWFGDLVTMKWWNDLWLNESFATFFAFKTVNDTEPEWHFYEDFLLDQTDGAYTMDSIVNSHPINAEVSDPQGVSRLSYEIRYGKGANVLRMLEAYIGEDLFMNGLRNYLKKFSYSNAAGSDLWASMDASSKKDISGMMNFWISKQGYPYIEVKSGERLKLRQSQFLFLEDRDETWPIPLFINRMSGTETLLFNSKEIELDSDVLSLNYNHNGFYRVLYDDTTYENIIKNIDKINSLERWGLANDLYAFLLSGKIDLKTYSNRIESLKKLNDALIIDEISKQFFNLYSITMNQYFLDELKFYAQEKMEFIEKNKKNDFNYTIVLASIYERLAHYDLEFDRKLLSEYNDYYKTDSNFRLSYLIARARIENNIDYLTDILLKASNDEDKTKAIYAISMLSGNDNYKKIMDLVSSGRVKKQDANSFFIAMSYNKDAREFLIENMLEIIDTLMNIKASVLRINRTVQTMISYAGLYDPEMARREASKIKNIDIDGGIKKGLEFLNVFENLNKNIKL</sequence>
<dbReference type="EC" id="3.4.11.-" evidence="14"/>
<dbReference type="InterPro" id="IPR024571">
    <property type="entry name" value="ERAP1-like_C_dom"/>
</dbReference>
<evidence type="ECO:0000256" key="12">
    <source>
        <dbReference type="PIRSR" id="PIRSR634016-3"/>
    </source>
</evidence>
<evidence type="ECO:0000256" key="4">
    <source>
        <dbReference type="ARBA" id="ARBA00022490"/>
    </source>
</evidence>
<keyword evidence="7 14" id="KW-0378">Hydrolase</keyword>
<dbReference type="Pfam" id="PF17900">
    <property type="entry name" value="Peptidase_M1_N"/>
    <property type="match status" value="1"/>
</dbReference>
<evidence type="ECO:0000259" key="17">
    <source>
        <dbReference type="Pfam" id="PF17900"/>
    </source>
</evidence>
<proteinExistence type="inferred from homology"/>
<dbReference type="SUPFAM" id="SSF63737">
    <property type="entry name" value="Leukotriene A4 hydrolase N-terminal domain"/>
    <property type="match status" value="1"/>
</dbReference>
<evidence type="ECO:0000256" key="5">
    <source>
        <dbReference type="ARBA" id="ARBA00022670"/>
    </source>
</evidence>
<dbReference type="KEGG" id="pto:PTO1295"/>
<evidence type="ECO:0000256" key="1">
    <source>
        <dbReference type="ARBA" id="ARBA00004496"/>
    </source>
</evidence>
<evidence type="ECO:0000256" key="2">
    <source>
        <dbReference type="ARBA" id="ARBA00010136"/>
    </source>
</evidence>
<organism evidence="18 19">
    <name type="scientific">Picrophilus torridus (strain ATCC 700027 / DSM 9790 / JCM 10055 / NBRC 100828 / KAW 2/3)</name>
    <dbReference type="NCBI Taxonomy" id="1122961"/>
    <lineage>
        <taxon>Archaea</taxon>
        <taxon>Methanobacteriati</taxon>
        <taxon>Thermoplasmatota</taxon>
        <taxon>Thermoplasmata</taxon>
        <taxon>Thermoplasmatales</taxon>
        <taxon>Picrophilaceae</taxon>
        <taxon>Picrophilus</taxon>
    </lineage>
</organism>
<dbReference type="Gene3D" id="1.25.50.20">
    <property type="match status" value="1"/>
</dbReference>
<evidence type="ECO:0000313" key="19">
    <source>
        <dbReference type="Proteomes" id="UP000000438"/>
    </source>
</evidence>
<keyword evidence="8 12" id="KW-0862">Zinc</keyword>
<dbReference type="GO" id="GO:0005615">
    <property type="term" value="C:extracellular space"/>
    <property type="evidence" value="ECO:0007669"/>
    <property type="project" value="TreeGrafter"/>
</dbReference>
<evidence type="ECO:0000256" key="10">
    <source>
        <dbReference type="ARBA" id="ARBA00053324"/>
    </source>
</evidence>
<dbReference type="GO" id="GO:0006508">
    <property type="term" value="P:proteolysis"/>
    <property type="evidence" value="ECO:0007669"/>
    <property type="project" value="UniProtKB-KW"/>
</dbReference>
<dbReference type="FunFam" id="1.10.390.10:FF:000006">
    <property type="entry name" value="Puromycin-sensitive aminopeptidase"/>
    <property type="match status" value="1"/>
</dbReference>
<evidence type="ECO:0000256" key="11">
    <source>
        <dbReference type="PIRSR" id="PIRSR634016-1"/>
    </source>
</evidence>
<evidence type="ECO:0000256" key="6">
    <source>
        <dbReference type="ARBA" id="ARBA00022723"/>
    </source>
</evidence>
<dbReference type="CDD" id="cd09601">
    <property type="entry name" value="M1_APN-Q_like"/>
    <property type="match status" value="1"/>
</dbReference>
<keyword evidence="9 14" id="KW-0482">Metalloprotease</keyword>
<comment type="subcellular location">
    <subcellularLocation>
        <location evidence="1">Cytoplasm</location>
    </subcellularLocation>
</comment>
<dbReference type="RefSeq" id="WP_011178096.1">
    <property type="nucleotide sequence ID" value="NC_005877.1"/>
</dbReference>
<evidence type="ECO:0000256" key="13">
    <source>
        <dbReference type="PIRSR" id="PIRSR634016-4"/>
    </source>
</evidence>
<dbReference type="PRINTS" id="PR00756">
    <property type="entry name" value="ALADIPTASE"/>
</dbReference>
<feature type="domain" description="Aminopeptidase N-like N-terminal" evidence="17">
    <location>
        <begin position="4"/>
        <end position="166"/>
    </location>
</feature>
<evidence type="ECO:0000256" key="14">
    <source>
        <dbReference type="RuleBase" id="RU364040"/>
    </source>
</evidence>
<dbReference type="GO" id="GO:0070006">
    <property type="term" value="F:metalloaminopeptidase activity"/>
    <property type="evidence" value="ECO:0007669"/>
    <property type="project" value="TreeGrafter"/>
</dbReference>
<feature type="binding site" evidence="12">
    <location>
        <position position="294"/>
    </location>
    <ligand>
        <name>Zn(2+)</name>
        <dbReference type="ChEBI" id="CHEBI:29105"/>
        <note>catalytic</note>
    </ligand>
</feature>
<keyword evidence="3 14" id="KW-0031">Aminopeptidase</keyword>
<dbReference type="GO" id="GO:0042277">
    <property type="term" value="F:peptide binding"/>
    <property type="evidence" value="ECO:0007669"/>
    <property type="project" value="TreeGrafter"/>
</dbReference>
<feature type="domain" description="Peptidase M1 membrane alanine aminopeptidase" evidence="15">
    <location>
        <begin position="200"/>
        <end position="416"/>
    </location>
</feature>
<evidence type="ECO:0000256" key="3">
    <source>
        <dbReference type="ARBA" id="ARBA00022438"/>
    </source>
</evidence>
<dbReference type="OrthoDB" id="139771at2157"/>
<dbReference type="Pfam" id="PF01433">
    <property type="entry name" value="Peptidase_M1"/>
    <property type="match status" value="1"/>
</dbReference>
<dbReference type="InterPro" id="IPR027268">
    <property type="entry name" value="Peptidase_M4/M1_CTD_sf"/>
</dbReference>
<comment type="function">
    <text evidence="10">Proteases F1, F2 and F3 degrade oligopeptides produced by Tricorn (themselves probably produced by the proteasome), yielding free amino acids.</text>
</comment>
<evidence type="ECO:0000256" key="9">
    <source>
        <dbReference type="ARBA" id="ARBA00023049"/>
    </source>
</evidence>
<dbReference type="InterPro" id="IPR001930">
    <property type="entry name" value="Peptidase_M1"/>
</dbReference>
<dbReference type="PaxDb" id="263820-PTO1295"/>
<feature type="domain" description="ERAP1-like C-terminal" evidence="16">
    <location>
        <begin position="481"/>
        <end position="741"/>
    </location>
</feature>
<accession>Q6KZH2</accession>
<dbReference type="EMBL" id="AE017261">
    <property type="protein sequence ID" value="AAT43880.1"/>
    <property type="molecule type" value="Genomic_DNA"/>
</dbReference>
<feature type="binding site" evidence="12">
    <location>
        <position position="271"/>
    </location>
    <ligand>
        <name>Zn(2+)</name>
        <dbReference type="ChEBI" id="CHEBI:29105"/>
        <note>catalytic</note>
    </ligand>
</feature>
<reference evidence="18 19" key="1">
    <citation type="journal article" date="2004" name="Proc. Natl. Acad. Sci. U.S.A.">
        <title>Genome sequence of Picrophilus torridus and its implications for life around pH 0.</title>
        <authorList>
            <person name="Futterer O."/>
            <person name="Angelov A."/>
            <person name="Liesegang H."/>
            <person name="Gottschalk G."/>
            <person name="Schleper C."/>
            <person name="Schepers B."/>
            <person name="Dock C."/>
            <person name="Antranikian G."/>
            <person name="Liebl W."/>
        </authorList>
    </citation>
    <scope>NUCLEOTIDE SEQUENCE [LARGE SCALE GENOMIC DNA]</scope>
    <source>
        <strain evidence="19">ATCC 700027 / DSM 9790 / JCM 10055 / NBRC 100828</strain>
    </source>
</reference>
<dbReference type="InParanoid" id="Q6KZH2"/>
<feature type="binding site" evidence="12">
    <location>
        <position position="275"/>
    </location>
    <ligand>
        <name>Zn(2+)</name>
        <dbReference type="ChEBI" id="CHEBI:29105"/>
        <note>catalytic</note>
    </ligand>
</feature>
<evidence type="ECO:0000256" key="7">
    <source>
        <dbReference type="ARBA" id="ARBA00022801"/>
    </source>
</evidence>
<dbReference type="eggNOG" id="arCOG02969">
    <property type="taxonomic scope" value="Archaea"/>
</dbReference>
<evidence type="ECO:0000313" key="18">
    <source>
        <dbReference type="EMBL" id="AAT43880.1"/>
    </source>
</evidence>
<dbReference type="PANTHER" id="PTHR11533:SF174">
    <property type="entry name" value="PUROMYCIN-SENSITIVE AMINOPEPTIDASE-RELATED"/>
    <property type="match status" value="1"/>
</dbReference>
<gene>
    <name evidence="18" type="ordered locus">PTO1295</name>
</gene>
<evidence type="ECO:0000259" key="15">
    <source>
        <dbReference type="Pfam" id="PF01433"/>
    </source>
</evidence>